<dbReference type="EMBL" id="BMAW01009341">
    <property type="protein sequence ID" value="GFT13362.1"/>
    <property type="molecule type" value="Genomic_DNA"/>
</dbReference>
<dbReference type="EMBL" id="BMAW01024881">
    <property type="protein sequence ID" value="GFT89949.1"/>
    <property type="molecule type" value="Genomic_DNA"/>
</dbReference>
<protein>
    <submittedName>
        <fullName evidence="2">Uncharacterized protein</fullName>
    </submittedName>
</protein>
<evidence type="ECO:0000313" key="2">
    <source>
        <dbReference type="EMBL" id="GFT89949.1"/>
    </source>
</evidence>
<evidence type="ECO:0000313" key="3">
    <source>
        <dbReference type="Proteomes" id="UP000887013"/>
    </source>
</evidence>
<reference evidence="2" key="1">
    <citation type="submission" date="2020-08" db="EMBL/GenBank/DDBJ databases">
        <title>Multicomponent nature underlies the extraordinary mechanical properties of spider dragline silk.</title>
        <authorList>
            <person name="Kono N."/>
            <person name="Nakamura H."/>
            <person name="Mori M."/>
            <person name="Yoshida Y."/>
            <person name="Ohtoshi R."/>
            <person name="Malay A.D."/>
            <person name="Moran D.A.P."/>
            <person name="Tomita M."/>
            <person name="Numata K."/>
            <person name="Arakawa K."/>
        </authorList>
    </citation>
    <scope>NUCLEOTIDE SEQUENCE</scope>
</reference>
<dbReference type="Proteomes" id="UP000887013">
    <property type="component" value="Unassembled WGS sequence"/>
</dbReference>
<keyword evidence="3" id="KW-1185">Reference proteome</keyword>
<comment type="caution">
    <text evidence="2">The sequence shown here is derived from an EMBL/GenBank/DDBJ whole genome shotgun (WGS) entry which is preliminary data.</text>
</comment>
<proteinExistence type="predicted"/>
<dbReference type="AlphaFoldDB" id="A0A8X6PYA8"/>
<evidence type="ECO:0000313" key="1">
    <source>
        <dbReference type="EMBL" id="GFT13362.1"/>
    </source>
</evidence>
<sequence length="96" mass="11165">MHADILHNTHLLILRTIPQHYFTFLSNSKSIRLLYTKRFYGTIPRHQTKHLAIHFQRPPQHGVSESVTGLRKELERLHSTFSAATYPFSSPLDGKE</sequence>
<organism evidence="2 3">
    <name type="scientific">Nephila pilipes</name>
    <name type="common">Giant wood spider</name>
    <name type="synonym">Nephila maculata</name>
    <dbReference type="NCBI Taxonomy" id="299642"/>
    <lineage>
        <taxon>Eukaryota</taxon>
        <taxon>Metazoa</taxon>
        <taxon>Ecdysozoa</taxon>
        <taxon>Arthropoda</taxon>
        <taxon>Chelicerata</taxon>
        <taxon>Arachnida</taxon>
        <taxon>Araneae</taxon>
        <taxon>Araneomorphae</taxon>
        <taxon>Entelegynae</taxon>
        <taxon>Araneoidea</taxon>
        <taxon>Nephilidae</taxon>
        <taxon>Nephila</taxon>
    </lineage>
</organism>
<accession>A0A8X6PYA8</accession>
<name>A0A8X6PYA8_NEPPI</name>
<gene>
    <name evidence="2" type="ORF">NPIL_253161</name>
    <name evidence="1" type="ORF">NPIL_286161</name>
</gene>